<keyword evidence="1" id="KW-0472">Membrane</keyword>
<evidence type="ECO:0000313" key="3">
    <source>
        <dbReference type="EMBL" id="SDG21271.1"/>
    </source>
</evidence>
<dbReference type="EMBL" id="FNCF01000003">
    <property type="protein sequence ID" value="SDG21271.1"/>
    <property type="molecule type" value="Genomic_DNA"/>
</dbReference>
<reference evidence="4" key="1">
    <citation type="submission" date="2016-10" db="EMBL/GenBank/DDBJ databases">
        <authorList>
            <person name="Varghese N."/>
            <person name="Submissions S."/>
        </authorList>
    </citation>
    <scope>NUCLEOTIDE SEQUENCE [LARGE SCALE GENOMIC DNA]</scope>
    <source>
        <strain evidence="4">DSM 44526</strain>
    </source>
</reference>
<keyword evidence="4" id="KW-1185">Reference proteome</keyword>
<dbReference type="Proteomes" id="UP000198863">
    <property type="component" value="Unassembled WGS sequence"/>
</dbReference>
<proteinExistence type="predicted"/>
<evidence type="ECO:0000313" key="4">
    <source>
        <dbReference type="Proteomes" id="UP000198863"/>
    </source>
</evidence>
<keyword evidence="1" id="KW-0812">Transmembrane</keyword>
<evidence type="ECO:0000259" key="2">
    <source>
        <dbReference type="Pfam" id="PF07811"/>
    </source>
</evidence>
<dbReference type="RefSeq" id="WP_165640217.1">
    <property type="nucleotide sequence ID" value="NZ_FNCF01000003.1"/>
</dbReference>
<feature type="domain" description="TadE-like" evidence="2">
    <location>
        <begin position="10"/>
        <end position="52"/>
    </location>
</feature>
<keyword evidence="1" id="KW-1133">Transmembrane helix</keyword>
<dbReference type="InterPro" id="IPR012495">
    <property type="entry name" value="TadE-like_dom"/>
</dbReference>
<gene>
    <name evidence="3" type="ORF">SAMN05660324_1988</name>
</gene>
<sequence length="143" mass="14069">MTGLRDGERGSESVELAILLPVAILVLALVVVGGRVALAGNRVSGVAGIAAREASLARSPAAAQSAATAAATQALDDRDLHCTSIAVDVDTSRFSAAPGAGAAVSVQVACTVDLSDIGFAGLPGSRTLDDAATSPVDPTRSTS</sequence>
<protein>
    <recommendedName>
        <fullName evidence="2">TadE-like domain-containing protein</fullName>
    </recommendedName>
</protein>
<organism evidence="3 4">
    <name type="scientific">Klenkia brasiliensis</name>
    <dbReference type="NCBI Taxonomy" id="333142"/>
    <lineage>
        <taxon>Bacteria</taxon>
        <taxon>Bacillati</taxon>
        <taxon>Actinomycetota</taxon>
        <taxon>Actinomycetes</taxon>
        <taxon>Geodermatophilales</taxon>
        <taxon>Geodermatophilaceae</taxon>
        <taxon>Klenkia</taxon>
    </lineage>
</organism>
<evidence type="ECO:0000256" key="1">
    <source>
        <dbReference type="SAM" id="Phobius"/>
    </source>
</evidence>
<dbReference type="Pfam" id="PF07811">
    <property type="entry name" value="TadE"/>
    <property type="match status" value="1"/>
</dbReference>
<feature type="transmembrane region" description="Helical" evidence="1">
    <location>
        <begin position="16"/>
        <end position="38"/>
    </location>
</feature>
<accession>A0A1G7SE75</accession>
<dbReference type="AlphaFoldDB" id="A0A1G7SE75"/>
<name>A0A1G7SE75_9ACTN</name>